<evidence type="ECO:0000256" key="1">
    <source>
        <dbReference type="ARBA" id="ARBA00008779"/>
    </source>
</evidence>
<evidence type="ECO:0000256" key="3">
    <source>
        <dbReference type="ARBA" id="ARBA00022801"/>
    </source>
</evidence>
<dbReference type="InterPro" id="IPR024607">
    <property type="entry name" value="Sulfatase_CS"/>
</dbReference>
<comment type="similarity">
    <text evidence="1">Belongs to the sulfatase family.</text>
</comment>
<feature type="domain" description="Sulfatase N-terminal" evidence="4">
    <location>
        <begin position="2"/>
        <end position="332"/>
    </location>
</feature>
<gene>
    <name evidence="5" type="ORF">HZI73_01390</name>
</gene>
<accession>A0A8J8SFA0</accession>
<keyword evidence="2" id="KW-0479">Metal-binding</keyword>
<evidence type="ECO:0000259" key="4">
    <source>
        <dbReference type="Pfam" id="PF00884"/>
    </source>
</evidence>
<keyword evidence="3 5" id="KW-0378">Hydrolase</keyword>
<dbReference type="EMBL" id="CP058649">
    <property type="protein sequence ID" value="QUI21028.1"/>
    <property type="molecule type" value="Genomic_DNA"/>
</dbReference>
<dbReference type="RefSeq" id="WP_212696487.1">
    <property type="nucleotide sequence ID" value="NZ_CP058649.1"/>
</dbReference>
<dbReference type="InterPro" id="IPR017850">
    <property type="entry name" value="Alkaline_phosphatase_core_sf"/>
</dbReference>
<dbReference type="GO" id="GO:0046872">
    <property type="term" value="F:metal ion binding"/>
    <property type="evidence" value="ECO:0007669"/>
    <property type="project" value="UniProtKB-KW"/>
</dbReference>
<evidence type="ECO:0000256" key="2">
    <source>
        <dbReference type="ARBA" id="ARBA00022723"/>
    </source>
</evidence>
<dbReference type="AlphaFoldDB" id="A0A8J8SFA0"/>
<reference evidence="5" key="1">
    <citation type="submission" date="2020-07" db="EMBL/GenBank/DDBJ databases">
        <title>Vallitalea pronyensis genome.</title>
        <authorList>
            <person name="Postec A."/>
        </authorList>
    </citation>
    <scope>NUCLEOTIDE SEQUENCE</scope>
    <source>
        <strain evidence="5">FatNI3</strain>
    </source>
</reference>
<protein>
    <submittedName>
        <fullName evidence="5">Sulfatase-like hydrolase/transferase</fullName>
    </submittedName>
</protein>
<evidence type="ECO:0000313" key="5">
    <source>
        <dbReference type="EMBL" id="QUI21028.1"/>
    </source>
</evidence>
<dbReference type="Proteomes" id="UP000683246">
    <property type="component" value="Chromosome"/>
</dbReference>
<dbReference type="SUPFAM" id="SSF53649">
    <property type="entry name" value="Alkaline phosphatase-like"/>
    <property type="match status" value="1"/>
</dbReference>
<dbReference type="GO" id="GO:0005737">
    <property type="term" value="C:cytoplasm"/>
    <property type="evidence" value="ECO:0007669"/>
    <property type="project" value="TreeGrafter"/>
</dbReference>
<dbReference type="PROSITE" id="PS00523">
    <property type="entry name" value="SULFATASE_1"/>
    <property type="match status" value="1"/>
</dbReference>
<dbReference type="GO" id="GO:0004423">
    <property type="term" value="F:iduronate-2-sulfatase activity"/>
    <property type="evidence" value="ECO:0007669"/>
    <property type="project" value="TreeGrafter"/>
</dbReference>
<dbReference type="KEGG" id="vpy:HZI73_01390"/>
<keyword evidence="6" id="KW-1185">Reference proteome</keyword>
<name>A0A8J8SFA0_9FIRM</name>
<dbReference type="PANTHER" id="PTHR45953:SF1">
    <property type="entry name" value="IDURONATE 2-SULFATASE"/>
    <property type="match status" value="1"/>
</dbReference>
<proteinExistence type="inferred from homology"/>
<dbReference type="PANTHER" id="PTHR45953">
    <property type="entry name" value="IDURONATE 2-SULFATASE"/>
    <property type="match status" value="1"/>
</dbReference>
<dbReference type="Gene3D" id="3.40.720.10">
    <property type="entry name" value="Alkaline Phosphatase, subunit A"/>
    <property type="match status" value="1"/>
</dbReference>
<evidence type="ECO:0000313" key="6">
    <source>
        <dbReference type="Proteomes" id="UP000683246"/>
    </source>
</evidence>
<dbReference type="InterPro" id="IPR000917">
    <property type="entry name" value="Sulfatase_N"/>
</dbReference>
<dbReference type="Pfam" id="PF00884">
    <property type="entry name" value="Sulfatase"/>
    <property type="match status" value="1"/>
</dbReference>
<sequence>MNYILINPDEMRHNVLGCYGNEAAVTPHIDQLAHEGTLFENCFVQNSVCTPSRISFLTGLYPHNRGHRTLWHTLGPDEPNLFRTLKENGYAIHIWGKNDAFSPEALALCATTINKHHDMSNYSYHSKRRNPLGELGDNSFLYENEPTTIKENKDYGFIKEAINFLKSKPENPFCVYLALDNPHPPYKVNDDFIDTIDMDKIPELIPYMKDGTPDFHGLIRDYRGLDQLDNAYLKEIMKVYLGMTTMVDWMVGQLLHAVEAYGYDQNTTIIFFSDHGDYAGDYGLVEKWPSGFEDALLHIPFIVKAPGYKKGNVMKAPIETFDMVATILELSNIDPHYSHFSKSLVPQLEGVEGDLDRTVFAEGGYDESEPHCFEGYGVGQDIRLDEDMDNIYYPKVLQQQEVRESVCRSVMARNLNYKLVRRSSGKHAFYDLHNDPQELHNVYGVEAYWQQQYALENKLMDWYLTTSDTVPYERQIRHFDPAVSMALNKADNSF</sequence>
<organism evidence="5 6">
    <name type="scientific">Vallitalea pronyensis</name>
    <dbReference type="NCBI Taxonomy" id="1348613"/>
    <lineage>
        <taxon>Bacteria</taxon>
        <taxon>Bacillati</taxon>
        <taxon>Bacillota</taxon>
        <taxon>Clostridia</taxon>
        <taxon>Lachnospirales</taxon>
        <taxon>Vallitaleaceae</taxon>
        <taxon>Vallitalea</taxon>
    </lineage>
</organism>